<evidence type="ECO:0000256" key="1">
    <source>
        <dbReference type="ARBA" id="ARBA00005417"/>
    </source>
</evidence>
<dbReference type="InterPro" id="IPR013563">
    <property type="entry name" value="Oligopep_ABC_C"/>
</dbReference>
<dbReference type="NCBIfam" id="TIGR01727">
    <property type="entry name" value="oligo_HPY"/>
    <property type="match status" value="1"/>
</dbReference>
<dbReference type="GO" id="GO:0005524">
    <property type="term" value="F:ATP binding"/>
    <property type="evidence" value="ECO:0007669"/>
    <property type="project" value="UniProtKB-KW"/>
</dbReference>
<dbReference type="Proteomes" id="UP000281431">
    <property type="component" value="Unassembled WGS sequence"/>
</dbReference>
<dbReference type="SMART" id="SM00382">
    <property type="entry name" value="AAA"/>
    <property type="match status" value="1"/>
</dbReference>
<evidence type="ECO:0000256" key="3">
    <source>
        <dbReference type="ARBA" id="ARBA00022741"/>
    </source>
</evidence>
<dbReference type="PANTHER" id="PTHR43776">
    <property type="entry name" value="TRANSPORT ATP-BINDING PROTEIN"/>
    <property type="match status" value="1"/>
</dbReference>
<dbReference type="Pfam" id="PF00005">
    <property type="entry name" value="ABC_tran"/>
    <property type="match status" value="1"/>
</dbReference>
<dbReference type="PROSITE" id="PS00211">
    <property type="entry name" value="ABC_TRANSPORTER_1"/>
    <property type="match status" value="1"/>
</dbReference>
<keyword evidence="8" id="KW-1185">Reference proteome</keyword>
<dbReference type="InterPro" id="IPR050319">
    <property type="entry name" value="ABC_transp_ATP-bind"/>
</dbReference>
<dbReference type="PANTHER" id="PTHR43776:SF7">
    <property type="entry name" value="D,D-DIPEPTIDE TRANSPORT ATP-BINDING PROTEIN DDPF-RELATED"/>
    <property type="match status" value="1"/>
</dbReference>
<feature type="compositionally biased region" description="Basic and acidic residues" evidence="5">
    <location>
        <begin position="398"/>
        <end position="419"/>
    </location>
</feature>
<protein>
    <submittedName>
        <fullName evidence="7">ATP-binding cassette domain-containing protein</fullName>
    </submittedName>
</protein>
<evidence type="ECO:0000313" key="7">
    <source>
        <dbReference type="EMBL" id="RQG99923.1"/>
    </source>
</evidence>
<accession>A0A3N6M8A9</accession>
<dbReference type="Gene3D" id="3.40.50.300">
    <property type="entry name" value="P-loop containing nucleotide triphosphate hydrolases"/>
    <property type="match status" value="1"/>
</dbReference>
<dbReference type="InterPro" id="IPR027417">
    <property type="entry name" value="P-loop_NTPase"/>
</dbReference>
<organism evidence="7 8">
    <name type="scientific">Natrarchaeobius chitinivorans</name>
    <dbReference type="NCBI Taxonomy" id="1679083"/>
    <lineage>
        <taxon>Archaea</taxon>
        <taxon>Methanobacteriati</taxon>
        <taxon>Methanobacteriota</taxon>
        <taxon>Stenosarchaea group</taxon>
        <taxon>Halobacteria</taxon>
        <taxon>Halobacteriales</taxon>
        <taxon>Natrialbaceae</taxon>
        <taxon>Natrarchaeobius</taxon>
    </lineage>
</organism>
<keyword evidence="4 7" id="KW-0067">ATP-binding</keyword>
<evidence type="ECO:0000256" key="5">
    <source>
        <dbReference type="SAM" id="MobiDB-lite"/>
    </source>
</evidence>
<dbReference type="CDD" id="cd03257">
    <property type="entry name" value="ABC_NikE_OppD_transporters"/>
    <property type="match status" value="1"/>
</dbReference>
<evidence type="ECO:0000259" key="6">
    <source>
        <dbReference type="PROSITE" id="PS50893"/>
    </source>
</evidence>
<feature type="domain" description="ABC transporter" evidence="6">
    <location>
        <begin position="7"/>
        <end position="260"/>
    </location>
</feature>
<dbReference type="InterPro" id="IPR003593">
    <property type="entry name" value="AAA+_ATPase"/>
</dbReference>
<dbReference type="InterPro" id="IPR017871">
    <property type="entry name" value="ABC_transporter-like_CS"/>
</dbReference>
<evidence type="ECO:0000256" key="4">
    <source>
        <dbReference type="ARBA" id="ARBA00022840"/>
    </source>
</evidence>
<keyword evidence="2" id="KW-0813">Transport</keyword>
<name>A0A3N6M8A9_NATCH</name>
<keyword evidence="3" id="KW-0547">Nucleotide-binding</keyword>
<comment type="caution">
    <text evidence="7">The sequence shown here is derived from an EMBL/GenBank/DDBJ whole genome shotgun (WGS) entry which is preliminary data.</text>
</comment>
<sequence>MSGDVVLRAEGLAKEYDSADGLLDRLLGSGGTIRAVDGVDLELSAGETLGLVGESGCGKTTLAKLLTGLLEPTDGTATYRDVDVASPPRSERRTVQTNVQYVFQNPSASLDPRLPVGDAVREPLSVHDVVPARGRDERVGDLLEVVGLTRDHAGRYPRECSGGQRQRIAIARALAVEPEVLVLDEPVSALDAAEQARLLNLLADLQDEFELSVLVVSHDLAVVDHVADRLAVMYLGRIVERGPTRALLERDVHPYTEALLSAVPEPDPGWEGDRIVLRGDVPSPADPPSGCRFHTRCPRIVPPAEYDLPTEQFRGVMDLRARIAAVADGDASLESVFESADDPAVAIRDAHDLPRRLADPTAERTLSNALEAIVAGDAGTARERLESGFETPCATTRPELRSPKAESGRRRIACHRFDESVVASTDDGPADSTPDSSDEPRADVEPAGESEVFE</sequence>
<comment type="similarity">
    <text evidence="1">Belongs to the ABC transporter superfamily.</text>
</comment>
<feature type="region of interest" description="Disordered" evidence="5">
    <location>
        <begin position="386"/>
        <end position="454"/>
    </location>
</feature>
<evidence type="ECO:0000256" key="2">
    <source>
        <dbReference type="ARBA" id="ARBA00022448"/>
    </source>
</evidence>
<dbReference type="AlphaFoldDB" id="A0A3N6M8A9"/>
<dbReference type="PROSITE" id="PS50893">
    <property type="entry name" value="ABC_TRANSPORTER_2"/>
    <property type="match status" value="1"/>
</dbReference>
<evidence type="ECO:0000313" key="8">
    <source>
        <dbReference type="Proteomes" id="UP000281431"/>
    </source>
</evidence>
<gene>
    <name evidence="7" type="ORF">EA472_11890</name>
</gene>
<dbReference type="GO" id="GO:0016887">
    <property type="term" value="F:ATP hydrolysis activity"/>
    <property type="evidence" value="ECO:0007669"/>
    <property type="project" value="InterPro"/>
</dbReference>
<reference evidence="7 8" key="1">
    <citation type="submission" date="2018-10" db="EMBL/GenBank/DDBJ databases">
        <title>Natrarchaeobius chitinivorans gen. nov., sp. nov., and Natrarchaeobius haloalkaliphilus sp. nov., alkaliphilic, chitin-utilizing haloarchaea from hypersaline alkaline lakes.</title>
        <authorList>
            <person name="Sorokin D.Y."/>
            <person name="Elcheninov A.G."/>
            <person name="Kostrikina N.A."/>
            <person name="Bale N.J."/>
            <person name="Sinninghe Damste J.S."/>
            <person name="Khijniak T.V."/>
            <person name="Kublanov I.V."/>
            <person name="Toshchakov S.V."/>
        </authorList>
    </citation>
    <scope>NUCLEOTIDE SEQUENCE [LARGE SCALE GENOMIC DNA]</scope>
    <source>
        <strain evidence="7 8">AArcht7</strain>
    </source>
</reference>
<dbReference type="EMBL" id="REFZ01000007">
    <property type="protein sequence ID" value="RQG99923.1"/>
    <property type="molecule type" value="Genomic_DNA"/>
</dbReference>
<dbReference type="GO" id="GO:0015833">
    <property type="term" value="P:peptide transport"/>
    <property type="evidence" value="ECO:0007669"/>
    <property type="project" value="InterPro"/>
</dbReference>
<dbReference type="GO" id="GO:0055085">
    <property type="term" value="P:transmembrane transport"/>
    <property type="evidence" value="ECO:0007669"/>
    <property type="project" value="UniProtKB-ARBA"/>
</dbReference>
<proteinExistence type="inferred from homology"/>
<dbReference type="OrthoDB" id="18209at2157"/>
<dbReference type="SUPFAM" id="SSF52540">
    <property type="entry name" value="P-loop containing nucleoside triphosphate hydrolases"/>
    <property type="match status" value="1"/>
</dbReference>
<dbReference type="Pfam" id="PF08352">
    <property type="entry name" value="oligo_HPY"/>
    <property type="match status" value="1"/>
</dbReference>
<dbReference type="InterPro" id="IPR003439">
    <property type="entry name" value="ABC_transporter-like_ATP-bd"/>
</dbReference>